<reference evidence="1" key="2">
    <citation type="journal article" date="2015" name="Fish Shellfish Immunol.">
        <title>Early steps in the European eel (Anguilla anguilla)-Vibrio vulnificus interaction in the gills: Role of the RtxA13 toxin.</title>
        <authorList>
            <person name="Callol A."/>
            <person name="Pajuelo D."/>
            <person name="Ebbesson L."/>
            <person name="Teles M."/>
            <person name="MacKenzie S."/>
            <person name="Amaro C."/>
        </authorList>
    </citation>
    <scope>NUCLEOTIDE SEQUENCE</scope>
</reference>
<reference evidence="1" key="1">
    <citation type="submission" date="2014-11" db="EMBL/GenBank/DDBJ databases">
        <authorList>
            <person name="Amaro Gonzalez C."/>
        </authorList>
    </citation>
    <scope>NUCLEOTIDE SEQUENCE</scope>
</reference>
<dbReference type="AlphaFoldDB" id="A0A0E9XQ69"/>
<proteinExistence type="predicted"/>
<protein>
    <submittedName>
        <fullName evidence="1">Uncharacterized protein</fullName>
    </submittedName>
</protein>
<organism evidence="1">
    <name type="scientific">Anguilla anguilla</name>
    <name type="common">European freshwater eel</name>
    <name type="synonym">Muraena anguilla</name>
    <dbReference type="NCBI Taxonomy" id="7936"/>
    <lineage>
        <taxon>Eukaryota</taxon>
        <taxon>Metazoa</taxon>
        <taxon>Chordata</taxon>
        <taxon>Craniata</taxon>
        <taxon>Vertebrata</taxon>
        <taxon>Euteleostomi</taxon>
        <taxon>Actinopterygii</taxon>
        <taxon>Neopterygii</taxon>
        <taxon>Teleostei</taxon>
        <taxon>Anguilliformes</taxon>
        <taxon>Anguillidae</taxon>
        <taxon>Anguilla</taxon>
    </lineage>
</organism>
<dbReference type="EMBL" id="GBXM01004744">
    <property type="protein sequence ID" value="JAI03834.1"/>
    <property type="molecule type" value="Transcribed_RNA"/>
</dbReference>
<accession>A0A0E9XQ69</accession>
<sequence>MRRILWQVHKNTMCSVVSAKIPPSSCTLVLCNLTIPIKTFDSPAERRNVGCF</sequence>
<name>A0A0E9XQ69_ANGAN</name>
<evidence type="ECO:0000313" key="1">
    <source>
        <dbReference type="EMBL" id="JAI03834.1"/>
    </source>
</evidence>